<accession>A0A9D9ID01</accession>
<dbReference type="InterPro" id="IPR036291">
    <property type="entry name" value="NAD(P)-bd_dom_sf"/>
</dbReference>
<proteinExistence type="inferred from homology"/>
<protein>
    <recommendedName>
        <fullName evidence="4 7">dTDP-glucose 4,6-dehydratase</fullName>
        <ecNumber evidence="4 7">4.2.1.46</ecNumber>
    </recommendedName>
</protein>
<comment type="caution">
    <text evidence="9">The sequence shown here is derived from an EMBL/GenBank/DDBJ whole genome shotgun (WGS) entry which is preliminary data.</text>
</comment>
<dbReference type="Gene3D" id="3.90.25.10">
    <property type="entry name" value="UDP-galactose 4-epimerase, domain 1"/>
    <property type="match status" value="1"/>
</dbReference>
<evidence type="ECO:0000313" key="10">
    <source>
        <dbReference type="Proteomes" id="UP000810292"/>
    </source>
</evidence>
<evidence type="ECO:0000256" key="4">
    <source>
        <dbReference type="ARBA" id="ARBA00011990"/>
    </source>
</evidence>
<evidence type="ECO:0000256" key="1">
    <source>
        <dbReference type="ARBA" id="ARBA00001539"/>
    </source>
</evidence>
<gene>
    <name evidence="9" type="primary">rfbB</name>
    <name evidence="9" type="ORF">IAA72_06920</name>
</gene>
<comment type="catalytic activity">
    <reaction evidence="1 7">
        <text>dTDP-alpha-D-glucose = dTDP-4-dehydro-6-deoxy-alpha-D-glucose + H2O</text>
        <dbReference type="Rhea" id="RHEA:17221"/>
        <dbReference type="ChEBI" id="CHEBI:15377"/>
        <dbReference type="ChEBI" id="CHEBI:57477"/>
        <dbReference type="ChEBI" id="CHEBI:57649"/>
        <dbReference type="EC" id="4.2.1.46"/>
    </reaction>
</comment>
<dbReference type="GO" id="GO:0008460">
    <property type="term" value="F:dTDP-glucose 4,6-dehydratase activity"/>
    <property type="evidence" value="ECO:0007669"/>
    <property type="project" value="UniProtKB-EC"/>
</dbReference>
<sequence>MKIIVTGGAGFIGSNFIYYMLSEHPEDKLVCIDSLTYAGDLSVLSPVMDKIVFYRTDIRNREEIDRIFQIESPDIIVNFAAESHVDNSIENPAIFLDTNIIGTAVLLDACRKYGITRFHQISTDEVYGDLPLNEPELKFTEASPLKPSSPYSASKASADLLVLAYHRTYGLDITISRCSNNFGPNQNREKLIPKTIYNAIHDIPIPIYGNGMNIRDWIYVEDHCKAVDDILRKGRNGEIYNIGCCNEISNIDIVKQILHTLGKPESLIVYTEDRKGHDLRYALDNSKLVNEIGFRFIDDFDSNLEKTIRSYLEKPEYKLN</sequence>
<dbReference type="PANTHER" id="PTHR43000">
    <property type="entry name" value="DTDP-D-GLUCOSE 4,6-DEHYDRATASE-RELATED"/>
    <property type="match status" value="1"/>
</dbReference>
<reference evidence="9" key="2">
    <citation type="journal article" date="2021" name="PeerJ">
        <title>Extensive microbial diversity within the chicken gut microbiome revealed by metagenomics and culture.</title>
        <authorList>
            <person name="Gilroy R."/>
            <person name="Ravi A."/>
            <person name="Getino M."/>
            <person name="Pursley I."/>
            <person name="Horton D.L."/>
            <person name="Alikhan N.F."/>
            <person name="Baker D."/>
            <person name="Gharbi K."/>
            <person name="Hall N."/>
            <person name="Watson M."/>
            <person name="Adriaenssens E.M."/>
            <person name="Foster-Nyarko E."/>
            <person name="Jarju S."/>
            <person name="Secka A."/>
            <person name="Antonio M."/>
            <person name="Oren A."/>
            <person name="Chaudhuri R.R."/>
            <person name="La Ragione R."/>
            <person name="Hildebrand F."/>
            <person name="Pallen M.J."/>
        </authorList>
    </citation>
    <scope>NUCLEOTIDE SEQUENCE</scope>
    <source>
        <strain evidence="9">14700</strain>
    </source>
</reference>
<dbReference type="EMBL" id="JADIMF010000110">
    <property type="protein sequence ID" value="MBO8469498.1"/>
    <property type="molecule type" value="Genomic_DNA"/>
</dbReference>
<evidence type="ECO:0000256" key="7">
    <source>
        <dbReference type="RuleBase" id="RU004473"/>
    </source>
</evidence>
<dbReference type="SUPFAM" id="SSF51735">
    <property type="entry name" value="NAD(P)-binding Rossmann-fold domains"/>
    <property type="match status" value="1"/>
</dbReference>
<evidence type="ECO:0000256" key="6">
    <source>
        <dbReference type="ARBA" id="ARBA00023239"/>
    </source>
</evidence>
<evidence type="ECO:0000313" key="9">
    <source>
        <dbReference type="EMBL" id="MBO8469498.1"/>
    </source>
</evidence>
<dbReference type="Pfam" id="PF16363">
    <property type="entry name" value="GDP_Man_Dehyd"/>
    <property type="match status" value="1"/>
</dbReference>
<dbReference type="EC" id="4.2.1.46" evidence="4 7"/>
<dbReference type="InterPro" id="IPR005888">
    <property type="entry name" value="dTDP_Gluc_deHydtase"/>
</dbReference>
<evidence type="ECO:0000259" key="8">
    <source>
        <dbReference type="Pfam" id="PF16363"/>
    </source>
</evidence>
<dbReference type="NCBIfam" id="TIGR01181">
    <property type="entry name" value="dTDP_gluc_dehyt"/>
    <property type="match status" value="1"/>
</dbReference>
<dbReference type="GO" id="GO:0009225">
    <property type="term" value="P:nucleotide-sugar metabolic process"/>
    <property type="evidence" value="ECO:0007669"/>
    <property type="project" value="InterPro"/>
</dbReference>
<evidence type="ECO:0000256" key="3">
    <source>
        <dbReference type="ARBA" id="ARBA00008178"/>
    </source>
</evidence>
<name>A0A9D9ID01_9SPIO</name>
<dbReference type="Gene3D" id="3.40.50.720">
    <property type="entry name" value="NAD(P)-binding Rossmann-like Domain"/>
    <property type="match status" value="1"/>
</dbReference>
<keyword evidence="5" id="KW-0520">NAD</keyword>
<comment type="similarity">
    <text evidence="3 7">Belongs to the NAD(P)-dependent epimerase/dehydratase family. dTDP-glucose dehydratase subfamily.</text>
</comment>
<dbReference type="CDD" id="cd05246">
    <property type="entry name" value="dTDP_GD_SDR_e"/>
    <property type="match status" value="1"/>
</dbReference>
<evidence type="ECO:0000256" key="5">
    <source>
        <dbReference type="ARBA" id="ARBA00023027"/>
    </source>
</evidence>
<organism evidence="9 10">
    <name type="scientific">Candidatus Ornithospirochaeta stercoravium</name>
    <dbReference type="NCBI Taxonomy" id="2840897"/>
    <lineage>
        <taxon>Bacteria</taxon>
        <taxon>Pseudomonadati</taxon>
        <taxon>Spirochaetota</taxon>
        <taxon>Spirochaetia</taxon>
        <taxon>Spirochaetales</taxon>
        <taxon>Spirochaetaceae</taxon>
        <taxon>Spirochaetaceae incertae sedis</taxon>
        <taxon>Candidatus Ornithospirochaeta</taxon>
    </lineage>
</organism>
<keyword evidence="6 7" id="KW-0456">Lyase</keyword>
<reference evidence="9" key="1">
    <citation type="submission" date="2020-10" db="EMBL/GenBank/DDBJ databases">
        <authorList>
            <person name="Gilroy R."/>
        </authorList>
    </citation>
    <scope>NUCLEOTIDE SEQUENCE</scope>
    <source>
        <strain evidence="9">14700</strain>
    </source>
</reference>
<evidence type="ECO:0000256" key="2">
    <source>
        <dbReference type="ARBA" id="ARBA00001911"/>
    </source>
</evidence>
<comment type="cofactor">
    <cofactor evidence="2 7">
        <name>NAD(+)</name>
        <dbReference type="ChEBI" id="CHEBI:57540"/>
    </cofactor>
</comment>
<feature type="domain" description="NAD(P)-binding" evidence="8">
    <location>
        <begin position="4"/>
        <end position="302"/>
    </location>
</feature>
<dbReference type="InterPro" id="IPR016040">
    <property type="entry name" value="NAD(P)-bd_dom"/>
</dbReference>
<dbReference type="Proteomes" id="UP000810292">
    <property type="component" value="Unassembled WGS sequence"/>
</dbReference>
<dbReference type="AlphaFoldDB" id="A0A9D9ID01"/>